<dbReference type="KEGG" id="wcp:H9Q76_00545"/>
<proteinExistence type="predicted"/>
<protein>
    <submittedName>
        <fullName evidence="2">Uncharacterized protein</fullName>
    </submittedName>
</protein>
<sequence>MSRLKTPKKPKKAKPAKSLYREPAKRMSRKERKLKEKRRKQINKHIDHAMGFIAIALCTVSAILDVKNNKDS</sequence>
<dbReference type="EMBL" id="CP060632">
    <property type="protein sequence ID" value="QNL99834.1"/>
    <property type="molecule type" value="Genomic_DNA"/>
</dbReference>
<dbReference type="RefSeq" id="WP_021984058.1">
    <property type="nucleotide sequence ID" value="NZ_CP060632.1"/>
</dbReference>
<accession>A0A7G9FMQ3</accession>
<feature type="compositionally biased region" description="Basic residues" evidence="1">
    <location>
        <begin position="1"/>
        <end position="15"/>
    </location>
</feature>
<evidence type="ECO:0000256" key="1">
    <source>
        <dbReference type="SAM" id="MobiDB-lite"/>
    </source>
</evidence>
<evidence type="ECO:0000313" key="2">
    <source>
        <dbReference type="EMBL" id="QNL99834.1"/>
    </source>
</evidence>
<dbReference type="Proteomes" id="UP000515819">
    <property type="component" value="Chromosome"/>
</dbReference>
<gene>
    <name evidence="2" type="ORF">H9Q76_00545</name>
</gene>
<feature type="compositionally biased region" description="Basic residues" evidence="1">
    <location>
        <begin position="26"/>
        <end position="39"/>
    </location>
</feature>
<reference evidence="2 3" key="1">
    <citation type="submission" date="2020-08" db="EMBL/GenBank/DDBJ databases">
        <authorList>
            <person name="Liu C."/>
            <person name="Sun Q."/>
        </authorList>
    </citation>
    <scope>NUCLEOTIDE SEQUENCE [LARGE SCALE GENOMIC DNA]</scope>
    <source>
        <strain evidence="2 3">NSJ-4</strain>
    </source>
</reference>
<dbReference type="AlphaFoldDB" id="A0A7G9FMQ3"/>
<organism evidence="2 3">
    <name type="scientific">Wujia chipingensis</name>
    <dbReference type="NCBI Taxonomy" id="2763670"/>
    <lineage>
        <taxon>Bacteria</taxon>
        <taxon>Bacillati</taxon>
        <taxon>Bacillota</taxon>
        <taxon>Clostridia</taxon>
        <taxon>Lachnospirales</taxon>
        <taxon>Lachnospiraceae</taxon>
        <taxon>Wujia</taxon>
    </lineage>
</organism>
<name>A0A7G9FMQ3_9FIRM</name>
<evidence type="ECO:0000313" key="3">
    <source>
        <dbReference type="Proteomes" id="UP000515819"/>
    </source>
</evidence>
<feature type="region of interest" description="Disordered" evidence="1">
    <location>
        <begin position="1"/>
        <end position="39"/>
    </location>
</feature>
<keyword evidence="3" id="KW-1185">Reference proteome</keyword>